<name>A0A0R2FTJ8_9LACO</name>
<proteinExistence type="predicted"/>
<evidence type="ECO:0000259" key="2">
    <source>
        <dbReference type="Pfam" id="PF25164"/>
    </source>
</evidence>
<dbReference type="EMBL" id="JQAX01000003">
    <property type="protein sequence ID" value="KRN31697.1"/>
    <property type="molecule type" value="Genomic_DNA"/>
</dbReference>
<feature type="domain" description="Competence protein CoiA-like N-terminal" evidence="2">
    <location>
        <begin position="31"/>
        <end position="64"/>
    </location>
</feature>
<dbReference type="InterPro" id="IPR010330">
    <property type="entry name" value="CoiA_nuc"/>
</dbReference>
<dbReference type="Pfam" id="PF25164">
    <property type="entry name" value="CoiA_N"/>
    <property type="match status" value="1"/>
</dbReference>
<dbReference type="eggNOG" id="COG4469">
    <property type="taxonomic scope" value="Bacteria"/>
</dbReference>
<dbReference type="AlphaFoldDB" id="A0A0R2FTJ8"/>
<dbReference type="Pfam" id="PF06054">
    <property type="entry name" value="CoiA_nuc"/>
    <property type="match status" value="1"/>
</dbReference>
<evidence type="ECO:0000259" key="1">
    <source>
        <dbReference type="Pfam" id="PF06054"/>
    </source>
</evidence>
<evidence type="ECO:0000313" key="4">
    <source>
        <dbReference type="Proteomes" id="UP000051296"/>
    </source>
</evidence>
<dbReference type="STRING" id="1123500.GCA_000420365_01045"/>
<accession>A0A0R2FTJ8</accession>
<gene>
    <name evidence="3" type="ORF">IV68_GL000952</name>
</gene>
<evidence type="ECO:0000313" key="3">
    <source>
        <dbReference type="EMBL" id="KRN31697.1"/>
    </source>
</evidence>
<sequence length="358" mass="42164">MYFFCYQGRLGVMLIGYEWERGFLVPAKQAKLGVHYCCPYCGQPLRLKRGSKRATHFAHQQTCTWSAKGESQEHLAGKQVLAQVFQDQGWQVTLEEPLFMLQQRADLTLRRGLSQVIVEYQCANLSTEEVQRRQAGYRAAGFAVFWVLGNRYQKLTANRLCCFLSHEDQHFVTYHLIRTSKKLVQRRQPLIAFEPLRIKSRPALLKELNQIQQSLMRQLPEMKQIQSQLYQQGYHAALLPWMCHLPYKTIGMRKPAWYLAAQILIQLKSGPCSTQNLVTLLDIDANWYAFGLLERRLWISEPWLKYVLTLWQRLALVKRIANENWILTGRGNQYQHLTKKQIDLQQNYVQWRRQVVEY</sequence>
<comment type="caution">
    <text evidence="3">The sequence shown here is derived from an EMBL/GenBank/DDBJ whole genome shotgun (WGS) entry which is preliminary data.</text>
</comment>
<reference evidence="3 4" key="1">
    <citation type="journal article" date="2015" name="Genome Announc.">
        <title>Expanding the biotechnology potential of lactobacilli through comparative genomics of 213 strains and associated genera.</title>
        <authorList>
            <person name="Sun Z."/>
            <person name="Harris H.M."/>
            <person name="McCann A."/>
            <person name="Guo C."/>
            <person name="Argimon S."/>
            <person name="Zhang W."/>
            <person name="Yang X."/>
            <person name="Jeffery I.B."/>
            <person name="Cooney J.C."/>
            <person name="Kagawa T.F."/>
            <person name="Liu W."/>
            <person name="Song Y."/>
            <person name="Salvetti E."/>
            <person name="Wrobel A."/>
            <person name="Rasinkangas P."/>
            <person name="Parkhill J."/>
            <person name="Rea M.C."/>
            <person name="O'Sullivan O."/>
            <person name="Ritari J."/>
            <person name="Douillard F.P."/>
            <person name="Paul Ross R."/>
            <person name="Yang R."/>
            <person name="Briner A.E."/>
            <person name="Felis G.E."/>
            <person name="de Vos W.M."/>
            <person name="Barrangou R."/>
            <person name="Klaenhammer T.R."/>
            <person name="Caufield P.W."/>
            <person name="Cui Y."/>
            <person name="Zhang H."/>
            <person name="O'Toole P.W."/>
        </authorList>
    </citation>
    <scope>NUCLEOTIDE SEQUENCE [LARGE SCALE GENOMIC DNA]</scope>
    <source>
        <strain evidence="3 4">DSM 20190</strain>
    </source>
</reference>
<keyword evidence="4" id="KW-1185">Reference proteome</keyword>
<dbReference type="InParanoid" id="A0A0R2FTJ8"/>
<dbReference type="InterPro" id="IPR057253">
    <property type="entry name" value="CoiA-like_N"/>
</dbReference>
<feature type="domain" description="Competence protein CoiA nuclease-like" evidence="1">
    <location>
        <begin position="70"/>
        <end position="174"/>
    </location>
</feature>
<protein>
    <submittedName>
        <fullName evidence="3">Competence protein</fullName>
    </submittedName>
</protein>
<dbReference type="Proteomes" id="UP000051296">
    <property type="component" value="Unassembled WGS sequence"/>
</dbReference>
<organism evidence="3 4">
    <name type="scientific">Weissella halotolerans DSM 20190</name>
    <dbReference type="NCBI Taxonomy" id="1123500"/>
    <lineage>
        <taxon>Bacteria</taxon>
        <taxon>Bacillati</taxon>
        <taxon>Bacillota</taxon>
        <taxon>Bacilli</taxon>
        <taxon>Lactobacillales</taxon>
        <taxon>Lactobacillaceae</taxon>
        <taxon>Weissella</taxon>
    </lineage>
</organism>
<dbReference type="PATRIC" id="fig|1123500.6.peg.958"/>